<proteinExistence type="predicted"/>
<gene>
    <name evidence="1" type="ORF">DGG96_00655</name>
</gene>
<dbReference type="EMBL" id="QHJG01000001">
    <property type="protein sequence ID" value="PWY57638.1"/>
    <property type="molecule type" value="Genomic_DNA"/>
</dbReference>
<sequence length="112" mass="13393">MDMFGKISLAKKNTFEQDIAAKQSKKLQENLEKLAVPADEQEKIMKMRNNSSDEYRKERCFWFLENHTIPKSKTKYNQHHFETFEKCQRELSEALGEKTEEQKPESVRFGFR</sequence>
<evidence type="ECO:0000313" key="2">
    <source>
        <dbReference type="Proteomes" id="UP000247152"/>
    </source>
</evidence>
<dbReference type="Proteomes" id="UP000247152">
    <property type="component" value="Unassembled WGS sequence"/>
</dbReference>
<organism evidence="1 2">
    <name type="scientific">Legionella qingyii</name>
    <dbReference type="NCBI Taxonomy" id="2184757"/>
    <lineage>
        <taxon>Bacteria</taxon>
        <taxon>Pseudomonadati</taxon>
        <taxon>Pseudomonadota</taxon>
        <taxon>Gammaproteobacteria</taxon>
        <taxon>Legionellales</taxon>
        <taxon>Legionellaceae</taxon>
        <taxon>Legionella</taxon>
    </lineage>
</organism>
<accession>A0A317U8W7</accession>
<comment type="caution">
    <text evidence="1">The sequence shown here is derived from an EMBL/GenBank/DDBJ whole genome shotgun (WGS) entry which is preliminary data.</text>
</comment>
<reference evidence="1 2" key="1">
    <citation type="submission" date="2018-05" db="EMBL/GenBank/DDBJ databases">
        <title>Legionella qingyii sp.nov., whole genome shotgun sequence.</title>
        <authorList>
            <person name="Wu H."/>
            <person name="Zhu Q."/>
            <person name="Hu C."/>
        </authorList>
    </citation>
    <scope>NUCLEOTIDE SEQUENCE [LARGE SCALE GENOMIC DNA]</scope>
    <source>
        <strain evidence="1 2">HEB18</strain>
    </source>
</reference>
<protein>
    <submittedName>
        <fullName evidence="1">Uncharacterized protein</fullName>
    </submittedName>
</protein>
<name>A0A317U8W7_9GAMM</name>
<evidence type="ECO:0000313" key="1">
    <source>
        <dbReference type="EMBL" id="PWY57638.1"/>
    </source>
</evidence>
<dbReference type="AlphaFoldDB" id="A0A317U8W7"/>